<evidence type="ECO:0000256" key="3">
    <source>
        <dbReference type="ARBA" id="ARBA00022475"/>
    </source>
</evidence>
<proteinExistence type="inferred from homology"/>
<evidence type="ECO:0000256" key="2">
    <source>
        <dbReference type="ARBA" id="ARBA00005967"/>
    </source>
</evidence>
<evidence type="ECO:0000256" key="11">
    <source>
        <dbReference type="ARBA" id="ARBA00023098"/>
    </source>
</evidence>
<evidence type="ECO:0000256" key="13">
    <source>
        <dbReference type="ARBA" id="ARBA00023209"/>
    </source>
</evidence>
<dbReference type="PANTHER" id="PTHR34299:SF1">
    <property type="entry name" value="DIACYLGLYCEROL KINASE"/>
    <property type="match status" value="1"/>
</dbReference>
<evidence type="ECO:0000256" key="4">
    <source>
        <dbReference type="ARBA" id="ARBA00022516"/>
    </source>
</evidence>
<evidence type="ECO:0000256" key="14">
    <source>
        <dbReference type="ARBA" id="ARBA00023264"/>
    </source>
</evidence>
<dbReference type="InterPro" id="IPR033717">
    <property type="entry name" value="UDPK"/>
</dbReference>
<keyword evidence="17" id="KW-1185">Reference proteome</keyword>
<evidence type="ECO:0000313" key="16">
    <source>
        <dbReference type="EMBL" id="MET3574736.1"/>
    </source>
</evidence>
<dbReference type="Gene3D" id="1.10.287.3610">
    <property type="match status" value="1"/>
</dbReference>
<evidence type="ECO:0000256" key="7">
    <source>
        <dbReference type="ARBA" id="ARBA00022741"/>
    </source>
</evidence>
<evidence type="ECO:0000313" key="17">
    <source>
        <dbReference type="Proteomes" id="UP001549099"/>
    </source>
</evidence>
<sequence>MGRMDARKFFRSFRYAAKGIVRTARTEQNFRFHLAAGTAVVIAGALTGLSAAEWSVILLLIAGMLSLELMNTAVERVVDKASPEWHPLAGQAKDAAAAAVLIYAAASAVIGCVVFLPKWWNLFN</sequence>
<evidence type="ECO:0000256" key="1">
    <source>
        <dbReference type="ARBA" id="ARBA00004651"/>
    </source>
</evidence>
<dbReference type="Pfam" id="PF01219">
    <property type="entry name" value="DAGK_prokar"/>
    <property type="match status" value="1"/>
</dbReference>
<keyword evidence="5 16" id="KW-0808">Transferase</keyword>
<dbReference type="PANTHER" id="PTHR34299">
    <property type="entry name" value="DIACYLGLYCEROL KINASE"/>
    <property type="match status" value="1"/>
</dbReference>
<keyword evidence="9" id="KW-0067">ATP-binding</keyword>
<keyword evidence="6 15" id="KW-0812">Transmembrane</keyword>
<name>A0ABV2G8W9_9BACL</name>
<feature type="transmembrane region" description="Helical" evidence="15">
    <location>
        <begin position="95"/>
        <end position="116"/>
    </location>
</feature>
<evidence type="ECO:0000256" key="5">
    <source>
        <dbReference type="ARBA" id="ARBA00022679"/>
    </source>
</evidence>
<comment type="caution">
    <text evidence="16">The sequence shown here is derived from an EMBL/GenBank/DDBJ whole genome shotgun (WGS) entry which is preliminary data.</text>
</comment>
<evidence type="ECO:0000256" key="6">
    <source>
        <dbReference type="ARBA" id="ARBA00022692"/>
    </source>
</evidence>
<keyword evidence="14" id="KW-1208">Phospholipid metabolism</keyword>
<evidence type="ECO:0000256" key="10">
    <source>
        <dbReference type="ARBA" id="ARBA00022989"/>
    </source>
</evidence>
<evidence type="ECO:0000256" key="15">
    <source>
        <dbReference type="SAM" id="Phobius"/>
    </source>
</evidence>
<keyword evidence="12 15" id="KW-0472">Membrane</keyword>
<comment type="similarity">
    <text evidence="2">Belongs to the bacterial diacylglycerol kinase family.</text>
</comment>
<evidence type="ECO:0000256" key="8">
    <source>
        <dbReference type="ARBA" id="ARBA00022777"/>
    </source>
</evidence>
<reference evidence="16 17" key="1">
    <citation type="submission" date="2024-06" db="EMBL/GenBank/DDBJ databases">
        <title>Genomic Encyclopedia of Type Strains, Phase IV (KMG-IV): sequencing the most valuable type-strain genomes for metagenomic binning, comparative biology and taxonomic classification.</title>
        <authorList>
            <person name="Goeker M."/>
        </authorList>
    </citation>
    <scope>NUCLEOTIDE SEQUENCE [LARGE SCALE GENOMIC DNA]</scope>
    <source>
        <strain evidence="16 17">DSM 26128</strain>
    </source>
</reference>
<dbReference type="EMBL" id="JBEPLW010000002">
    <property type="protein sequence ID" value="MET3574736.1"/>
    <property type="molecule type" value="Genomic_DNA"/>
</dbReference>
<comment type="subcellular location">
    <subcellularLocation>
        <location evidence="1">Cell membrane</location>
        <topology evidence="1">Multi-pass membrane protein</topology>
    </subcellularLocation>
</comment>
<keyword evidence="11" id="KW-0443">Lipid metabolism</keyword>
<dbReference type="InterPro" id="IPR036945">
    <property type="entry name" value="DAGK_sf"/>
</dbReference>
<dbReference type="InterPro" id="IPR000829">
    <property type="entry name" value="DAGK"/>
</dbReference>
<organism evidence="16 17">
    <name type="scientific">Bhargavaea ullalensis</name>
    <dbReference type="NCBI Taxonomy" id="1265685"/>
    <lineage>
        <taxon>Bacteria</taxon>
        <taxon>Bacillati</taxon>
        <taxon>Bacillota</taxon>
        <taxon>Bacilli</taxon>
        <taxon>Bacillales</taxon>
        <taxon>Caryophanaceae</taxon>
        <taxon>Bhargavaea</taxon>
    </lineage>
</organism>
<keyword evidence="8 16" id="KW-0418">Kinase</keyword>
<dbReference type="Proteomes" id="UP001549099">
    <property type="component" value="Unassembled WGS sequence"/>
</dbReference>
<dbReference type="PROSITE" id="PS01069">
    <property type="entry name" value="DAGK_PROKAR"/>
    <property type="match status" value="1"/>
</dbReference>
<accession>A0ABV2G8W9</accession>
<evidence type="ECO:0000256" key="9">
    <source>
        <dbReference type="ARBA" id="ARBA00022840"/>
    </source>
</evidence>
<dbReference type="EC" id="2.7.1.66" evidence="16"/>
<keyword evidence="10 15" id="KW-1133">Transmembrane helix</keyword>
<gene>
    <name evidence="16" type="ORF">ABID49_000618</name>
</gene>
<keyword evidence="7" id="KW-0547">Nucleotide-binding</keyword>
<dbReference type="CDD" id="cd14265">
    <property type="entry name" value="UDPK_IM_like"/>
    <property type="match status" value="1"/>
</dbReference>
<keyword evidence="13" id="KW-0594">Phospholipid biosynthesis</keyword>
<keyword evidence="4" id="KW-0444">Lipid biosynthesis</keyword>
<evidence type="ECO:0000256" key="12">
    <source>
        <dbReference type="ARBA" id="ARBA00023136"/>
    </source>
</evidence>
<dbReference type="GO" id="GO:0036433">
    <property type="term" value="F:di-trans, poly-cis-undecaprenol kinase activity"/>
    <property type="evidence" value="ECO:0007669"/>
    <property type="project" value="UniProtKB-EC"/>
</dbReference>
<protein>
    <submittedName>
        <fullName evidence="16">Undecaprenol kinase</fullName>
        <ecNumber evidence="16">2.7.1.66</ecNumber>
    </submittedName>
</protein>
<keyword evidence="3" id="KW-1003">Cell membrane</keyword>